<gene>
    <name evidence="3" type="ORF">DPF_0415</name>
</gene>
<accession>A0A194AEG4</accession>
<comment type="caution">
    <text evidence="3">The sequence shown here is derived from an EMBL/GenBank/DDBJ whole genome shotgun (WGS) entry which is preliminary data.</text>
</comment>
<name>A0A194AEG4_9BACT</name>
<dbReference type="STRING" id="1592317.DPF_0415"/>
<dbReference type="Gene3D" id="3.40.50.300">
    <property type="entry name" value="P-loop containing nucleotide triphosphate hydrolases"/>
    <property type="match status" value="1"/>
</dbReference>
<dbReference type="OrthoDB" id="5406017at2"/>
<protein>
    <recommendedName>
        <fullName evidence="2">G domain-containing protein</fullName>
    </recommendedName>
</protein>
<proteinExistence type="predicted"/>
<dbReference type="GO" id="GO:0005525">
    <property type="term" value="F:GTP binding"/>
    <property type="evidence" value="ECO:0007669"/>
    <property type="project" value="InterPro"/>
</dbReference>
<dbReference type="GO" id="GO:0002098">
    <property type="term" value="P:tRNA wobble uridine modification"/>
    <property type="evidence" value="ECO:0007669"/>
    <property type="project" value="TreeGrafter"/>
</dbReference>
<dbReference type="RefSeq" id="WP_069857219.1">
    <property type="nucleotide sequence ID" value="NZ_BDFE01000006.1"/>
</dbReference>
<evidence type="ECO:0000313" key="3">
    <source>
        <dbReference type="EMBL" id="GAU07718.1"/>
    </source>
</evidence>
<keyword evidence="1" id="KW-0812">Transmembrane</keyword>
<feature type="domain" description="G" evidence="2">
    <location>
        <begin position="8"/>
        <end position="85"/>
    </location>
</feature>
<dbReference type="PANTHER" id="PTHR42714">
    <property type="entry name" value="TRNA MODIFICATION GTPASE GTPBP3"/>
    <property type="match status" value="1"/>
</dbReference>
<dbReference type="CDD" id="cd00882">
    <property type="entry name" value="Ras_like_GTPase"/>
    <property type="match status" value="1"/>
</dbReference>
<dbReference type="AlphaFoldDB" id="A0A194AEG4"/>
<feature type="transmembrane region" description="Helical" evidence="1">
    <location>
        <begin position="327"/>
        <end position="351"/>
    </location>
</feature>
<evidence type="ECO:0000313" key="4">
    <source>
        <dbReference type="Proteomes" id="UP000095200"/>
    </source>
</evidence>
<reference evidence="4" key="1">
    <citation type="submission" date="2016-06" db="EMBL/GenBank/DDBJ databases">
        <title>Draft genome sequence of Desulfoplanes formicivorans strain Pf12B.</title>
        <authorList>
            <person name="Watanabe M."/>
            <person name="Kojima H."/>
            <person name="Fukui M."/>
        </authorList>
    </citation>
    <scope>NUCLEOTIDE SEQUENCE [LARGE SCALE GENOMIC DNA]</scope>
    <source>
        <strain evidence="4">Pf12B</strain>
    </source>
</reference>
<evidence type="ECO:0000256" key="1">
    <source>
        <dbReference type="SAM" id="Phobius"/>
    </source>
</evidence>
<dbReference type="Proteomes" id="UP000095200">
    <property type="component" value="Unassembled WGS sequence"/>
</dbReference>
<dbReference type="InterPro" id="IPR006073">
    <property type="entry name" value="GTP-bd"/>
</dbReference>
<sequence length="470" mass="53070">MPLDIPEFAIIGHPNEGKSSVVSTLAEDDTVPVSRIPGETTTSRVYPVSIDGREVIRFIDTPGFQNPKKTLDWLRAYTGPPHAILHAFYQAHVSLAEFRDECELFLPILDKGGIIYVVDGSRPMRRVDKMEMDILRLTGRPRMAIINCKDDDFRYLDDWKSQFNRHFNLTRIFNAHKATYSERIALLENLKSIDQDWEQALSLVVTSFKKDWAQRNALTAATICELIKECATYTTHTTCRSKARIPEIKEQLLSRLQHHLTTAETRCHQRIKRLFKHNIFNYTLPDQSILHEDLFDQSTWHVLGLKPKQLATAAAVTGGSIGAAVDLAAAGLTFGIFTALGSALAAGYVLWDGERFAKTKVKGIGLGGYQVHMGPVDNVQLLYIMLDRALLYYTHVINWAHALRDSPGVQKIASGTRVGFSSTWDNEKRGICNAYFAAIRQGRERQEPELAFRKMLENELARISESEHDA</sequence>
<dbReference type="GO" id="GO:0030488">
    <property type="term" value="P:tRNA methylation"/>
    <property type="evidence" value="ECO:0007669"/>
    <property type="project" value="TreeGrafter"/>
</dbReference>
<dbReference type="Pfam" id="PF01926">
    <property type="entry name" value="MMR_HSR1"/>
    <property type="match status" value="1"/>
</dbReference>
<dbReference type="SUPFAM" id="SSF52540">
    <property type="entry name" value="P-loop containing nucleoside triphosphate hydrolases"/>
    <property type="match status" value="1"/>
</dbReference>
<dbReference type="InterPro" id="IPR027417">
    <property type="entry name" value="P-loop_NTPase"/>
</dbReference>
<keyword evidence="4" id="KW-1185">Reference proteome</keyword>
<dbReference type="Pfam" id="PF11981">
    <property type="entry name" value="DUF3482"/>
    <property type="match status" value="1"/>
</dbReference>
<evidence type="ECO:0000259" key="2">
    <source>
        <dbReference type="Pfam" id="PF01926"/>
    </source>
</evidence>
<organism evidence="3 4">
    <name type="scientific">Desulfoplanes formicivorans</name>
    <dbReference type="NCBI Taxonomy" id="1592317"/>
    <lineage>
        <taxon>Bacteria</taxon>
        <taxon>Pseudomonadati</taxon>
        <taxon>Thermodesulfobacteriota</taxon>
        <taxon>Desulfovibrionia</taxon>
        <taxon>Desulfovibrionales</taxon>
        <taxon>Desulfoplanaceae</taxon>
        <taxon>Desulfoplanes</taxon>
    </lineage>
</organism>
<keyword evidence="1" id="KW-1133">Transmembrane helix</keyword>
<dbReference type="PANTHER" id="PTHR42714:SF2">
    <property type="entry name" value="TRNA MODIFICATION GTPASE GTPBP3, MITOCHONDRIAL"/>
    <property type="match status" value="1"/>
</dbReference>
<dbReference type="InterPro" id="IPR021871">
    <property type="entry name" value="DUF3482"/>
</dbReference>
<keyword evidence="1" id="KW-0472">Membrane</keyword>
<dbReference type="GO" id="GO:0005737">
    <property type="term" value="C:cytoplasm"/>
    <property type="evidence" value="ECO:0007669"/>
    <property type="project" value="TreeGrafter"/>
</dbReference>
<dbReference type="EMBL" id="BDFE01000006">
    <property type="protein sequence ID" value="GAU07718.1"/>
    <property type="molecule type" value="Genomic_DNA"/>
</dbReference>